<dbReference type="PATRIC" id="fig|1543721.4.peg.2350"/>
<keyword evidence="4" id="KW-1185">Reference proteome</keyword>
<dbReference type="InterPro" id="IPR001296">
    <property type="entry name" value="Glyco_trans_1"/>
</dbReference>
<evidence type="ECO:0000259" key="1">
    <source>
        <dbReference type="Pfam" id="PF00534"/>
    </source>
</evidence>
<dbReference type="Pfam" id="PF13439">
    <property type="entry name" value="Glyco_transf_4"/>
    <property type="match status" value="1"/>
</dbReference>
<dbReference type="GO" id="GO:0016757">
    <property type="term" value="F:glycosyltransferase activity"/>
    <property type="evidence" value="ECO:0007669"/>
    <property type="project" value="InterPro"/>
</dbReference>
<dbReference type="RefSeq" id="WP_046859773.1">
    <property type="nucleotide sequence ID" value="NZ_CP011412.1"/>
</dbReference>
<keyword evidence="3" id="KW-0808">Transferase</keyword>
<proteinExistence type="predicted"/>
<dbReference type="Pfam" id="PF00534">
    <property type="entry name" value="Glycos_transf_1"/>
    <property type="match status" value="1"/>
</dbReference>
<feature type="domain" description="Glycosyl transferase family 1" evidence="1">
    <location>
        <begin position="202"/>
        <end position="350"/>
    </location>
</feature>
<dbReference type="InterPro" id="IPR028098">
    <property type="entry name" value="Glyco_trans_4-like_N"/>
</dbReference>
<dbReference type="PANTHER" id="PTHR12526">
    <property type="entry name" value="GLYCOSYLTRANSFERASE"/>
    <property type="match status" value="1"/>
</dbReference>
<evidence type="ECO:0000313" key="3">
    <source>
        <dbReference type="EMBL" id="AKH20843.1"/>
    </source>
</evidence>
<protein>
    <submittedName>
        <fullName evidence="3">Glycosyltransferase</fullName>
    </submittedName>
</protein>
<evidence type="ECO:0000259" key="2">
    <source>
        <dbReference type="Pfam" id="PF13439"/>
    </source>
</evidence>
<dbReference type="EMBL" id="CP011412">
    <property type="protein sequence ID" value="AKH20843.1"/>
    <property type="molecule type" value="Genomic_DNA"/>
</dbReference>
<dbReference type="Proteomes" id="UP000034410">
    <property type="component" value="Chromosome"/>
</dbReference>
<reference evidence="3 4" key="1">
    <citation type="journal article" date="2015" name="Genome Announc.">
        <title>Complete Genome Sequence of Sedimenticola thiotaurini Strain SIP-G1, a Polyphosphate- and Polyhydroxyalkanoate-Accumulating Sulfur-Oxidizing Gammaproteobacterium Isolated from Salt Marsh Sediments.</title>
        <authorList>
            <person name="Flood B.E."/>
            <person name="Jones D.S."/>
            <person name="Bailey J.V."/>
        </authorList>
    </citation>
    <scope>NUCLEOTIDE SEQUENCE [LARGE SCALE GENOMIC DNA]</scope>
    <source>
        <strain evidence="3 4">SIP-G1</strain>
    </source>
</reference>
<gene>
    <name evidence="3" type="ORF">AAY24_11340</name>
</gene>
<feature type="domain" description="Glycosyltransferase subfamily 4-like N-terminal" evidence="2">
    <location>
        <begin position="16"/>
        <end position="178"/>
    </location>
</feature>
<dbReference type="SUPFAM" id="SSF53756">
    <property type="entry name" value="UDP-Glycosyltransferase/glycogen phosphorylase"/>
    <property type="match status" value="1"/>
</dbReference>
<dbReference type="GO" id="GO:1901135">
    <property type="term" value="P:carbohydrate derivative metabolic process"/>
    <property type="evidence" value="ECO:0007669"/>
    <property type="project" value="UniProtKB-ARBA"/>
</dbReference>
<dbReference type="KEGG" id="seds:AAY24_11340"/>
<dbReference type="Gene3D" id="3.40.50.2000">
    <property type="entry name" value="Glycogen Phosphorylase B"/>
    <property type="match status" value="2"/>
</dbReference>
<evidence type="ECO:0000313" key="4">
    <source>
        <dbReference type="Proteomes" id="UP000034410"/>
    </source>
</evidence>
<sequence>MRVLFVNHLLDPVSGGGTAERTLQLARFMSKESMDCGILTLDIGDLRNSEKKLSGVPVYRLPCIYDRYFIPAPGRRSVTRLLLEYDVVHLMGHWTLLNAIVAIICLRKKKPYVVCPAGALKNYGRSRWLKRIFDFVIGKRIIRYASAWVAVTEDEKLDFAGYGIKPKSIIVIPNGVDPVDYQSQCSSKYRKELLLERRFSLDGQPYILFLGRLNKIKGPDLLLEAFATVIKTFPDLHLVFAGPDAGLMESLKVYSSTMGIAKSVHFAGYIKGDEKVNALLYASCLVIPSREEAMSIVVLEAGMCSTPVIFTDRCGLNEFALKGAGIEVQANVNSIAKALIRMLSSPEQMKESGTILNRLVRKSFSWSTQAQRYRELYKNMREFNL</sequence>
<dbReference type="AlphaFoldDB" id="A0A0F7K1L3"/>
<accession>A0A0F7K1L3</accession>
<organism evidence="3 4">
    <name type="scientific">Sedimenticola thiotaurini</name>
    <dbReference type="NCBI Taxonomy" id="1543721"/>
    <lineage>
        <taxon>Bacteria</taxon>
        <taxon>Pseudomonadati</taxon>
        <taxon>Pseudomonadota</taxon>
        <taxon>Gammaproteobacteria</taxon>
        <taxon>Chromatiales</taxon>
        <taxon>Sedimenticolaceae</taxon>
        <taxon>Sedimenticola</taxon>
    </lineage>
</organism>
<name>A0A0F7K1L3_9GAMM</name>
<dbReference type="PANTHER" id="PTHR12526:SF636">
    <property type="entry name" value="BLL3647 PROTEIN"/>
    <property type="match status" value="1"/>
</dbReference>